<evidence type="ECO:0000256" key="4">
    <source>
        <dbReference type="ARBA" id="ARBA00022840"/>
    </source>
</evidence>
<keyword evidence="3 7" id="KW-0547">Nucleotide-binding</keyword>
<evidence type="ECO:0000256" key="2">
    <source>
        <dbReference type="ARBA" id="ARBA00022701"/>
    </source>
</evidence>
<protein>
    <recommendedName>
        <fullName evidence="8">Kinesin motor domain-containing protein</fullName>
    </recommendedName>
</protein>
<dbReference type="PRINTS" id="PR00380">
    <property type="entry name" value="KINESINHEAVY"/>
</dbReference>
<dbReference type="PANTHER" id="PTHR47972">
    <property type="entry name" value="KINESIN-LIKE PROTEIN KLP-3"/>
    <property type="match status" value="1"/>
</dbReference>
<keyword evidence="10" id="KW-1185">Reference proteome</keyword>
<reference evidence="10" key="1">
    <citation type="submission" date="2014-03" db="EMBL/GenBank/DDBJ databases">
        <authorList>
            <person name="Aksoy S."/>
            <person name="Warren W."/>
            <person name="Wilson R.K."/>
        </authorList>
    </citation>
    <scope>NUCLEOTIDE SEQUENCE [LARGE SCALE GENOMIC DNA]</scope>
    <source>
        <strain evidence="10">IAEA</strain>
    </source>
</reference>
<comment type="subcellular location">
    <subcellularLocation>
        <location evidence="1">Cytoplasm</location>
        <location evidence="1">Cytoskeleton</location>
    </subcellularLocation>
</comment>
<sequence>MCAYGQTGSGKTFTMDGTIGNSGVISRTVDLLFDSIKAYRNLGWQYQTKGQYLEIYNEVLYDVLDNESKAMEIHMTRSDKNDVYISNITQETVKNADCLRQLMRIAKMNRATAATAGDERSSRSHAVTNIELIGSHAERRGTSKGSINLADLAGSQSLKRNMRLNETKNINRSSSELTNVILALLHKQDHIPYRNSKLTHLLMPCLGGHSKTLIFINVAPLQDCFNESLKSLRCESMQNYEN</sequence>
<evidence type="ECO:0000259" key="8">
    <source>
        <dbReference type="PROSITE" id="PS50067"/>
    </source>
</evidence>
<dbReference type="GO" id="GO:0008017">
    <property type="term" value="F:microtubule binding"/>
    <property type="evidence" value="ECO:0007669"/>
    <property type="project" value="InterPro"/>
</dbReference>
<dbReference type="SUPFAM" id="SSF52540">
    <property type="entry name" value="P-loop containing nucleoside triphosphate hydrolases"/>
    <property type="match status" value="1"/>
</dbReference>
<keyword evidence="4 7" id="KW-0067">ATP-binding</keyword>
<feature type="domain" description="Kinesin motor" evidence="8">
    <location>
        <begin position="1"/>
        <end position="241"/>
    </location>
</feature>
<dbReference type="GO" id="GO:0005524">
    <property type="term" value="F:ATP binding"/>
    <property type="evidence" value="ECO:0007669"/>
    <property type="project" value="UniProtKB-UniRule"/>
</dbReference>
<evidence type="ECO:0000256" key="6">
    <source>
        <dbReference type="ARBA" id="ARBA00023212"/>
    </source>
</evidence>
<dbReference type="GO" id="GO:0005874">
    <property type="term" value="C:microtubule"/>
    <property type="evidence" value="ECO:0007669"/>
    <property type="project" value="UniProtKB-KW"/>
</dbReference>
<dbReference type="GO" id="GO:0003777">
    <property type="term" value="F:microtubule motor activity"/>
    <property type="evidence" value="ECO:0007669"/>
    <property type="project" value="InterPro"/>
</dbReference>
<keyword evidence="5 7" id="KW-0505">Motor protein</keyword>
<organism evidence="9 10">
    <name type="scientific">Glossina pallidipes</name>
    <name type="common">Tsetse fly</name>
    <dbReference type="NCBI Taxonomy" id="7398"/>
    <lineage>
        <taxon>Eukaryota</taxon>
        <taxon>Metazoa</taxon>
        <taxon>Ecdysozoa</taxon>
        <taxon>Arthropoda</taxon>
        <taxon>Hexapoda</taxon>
        <taxon>Insecta</taxon>
        <taxon>Pterygota</taxon>
        <taxon>Neoptera</taxon>
        <taxon>Endopterygota</taxon>
        <taxon>Diptera</taxon>
        <taxon>Brachycera</taxon>
        <taxon>Muscomorpha</taxon>
        <taxon>Hippoboscoidea</taxon>
        <taxon>Glossinidae</taxon>
        <taxon>Glossina</taxon>
    </lineage>
</organism>
<dbReference type="VEuPathDB" id="VectorBase:GPAI043870"/>
<comment type="similarity">
    <text evidence="7">Belongs to the TRAFAC class myosin-kinesin ATPase superfamily. Kinesin family.</text>
</comment>
<dbReference type="Proteomes" id="UP000092445">
    <property type="component" value="Unassembled WGS sequence"/>
</dbReference>
<keyword evidence="6" id="KW-0963">Cytoplasm</keyword>
<dbReference type="PROSITE" id="PS50067">
    <property type="entry name" value="KINESIN_MOTOR_2"/>
    <property type="match status" value="1"/>
</dbReference>
<dbReference type="InterPro" id="IPR027417">
    <property type="entry name" value="P-loop_NTPase"/>
</dbReference>
<dbReference type="InterPro" id="IPR027640">
    <property type="entry name" value="Kinesin-like_fam"/>
</dbReference>
<accession>A0A1B0AF91</accession>
<keyword evidence="6" id="KW-0206">Cytoskeleton</keyword>
<evidence type="ECO:0000313" key="9">
    <source>
        <dbReference type="EnsemblMetazoa" id="GPAI043870-PA"/>
    </source>
</evidence>
<dbReference type="Gene3D" id="3.40.850.10">
    <property type="entry name" value="Kinesin motor domain"/>
    <property type="match status" value="1"/>
</dbReference>
<reference evidence="9" key="2">
    <citation type="submission" date="2020-05" db="UniProtKB">
        <authorList>
            <consortium name="EnsemblMetazoa"/>
        </authorList>
    </citation>
    <scope>IDENTIFICATION</scope>
    <source>
        <strain evidence="9">IAEA</strain>
    </source>
</reference>
<dbReference type="GO" id="GO:0007018">
    <property type="term" value="P:microtubule-based movement"/>
    <property type="evidence" value="ECO:0007669"/>
    <property type="project" value="InterPro"/>
</dbReference>
<dbReference type="PANTHER" id="PTHR47972:SF45">
    <property type="entry name" value="PROTEIN CLARET SEGREGATIONAL"/>
    <property type="match status" value="1"/>
</dbReference>
<proteinExistence type="inferred from homology"/>
<evidence type="ECO:0000256" key="3">
    <source>
        <dbReference type="ARBA" id="ARBA00022741"/>
    </source>
</evidence>
<dbReference type="EnsemblMetazoa" id="GPAI043870-RA">
    <property type="protein sequence ID" value="GPAI043870-PA"/>
    <property type="gene ID" value="GPAI043870"/>
</dbReference>
<dbReference type="Pfam" id="PF00225">
    <property type="entry name" value="Kinesin"/>
    <property type="match status" value="1"/>
</dbReference>
<dbReference type="InterPro" id="IPR036961">
    <property type="entry name" value="Kinesin_motor_dom_sf"/>
</dbReference>
<evidence type="ECO:0000313" key="10">
    <source>
        <dbReference type="Proteomes" id="UP000092445"/>
    </source>
</evidence>
<evidence type="ECO:0000256" key="5">
    <source>
        <dbReference type="ARBA" id="ARBA00023175"/>
    </source>
</evidence>
<dbReference type="AlphaFoldDB" id="A0A1B0AF91"/>
<evidence type="ECO:0000256" key="1">
    <source>
        <dbReference type="ARBA" id="ARBA00004245"/>
    </source>
</evidence>
<dbReference type="SMART" id="SM00129">
    <property type="entry name" value="KISc"/>
    <property type="match status" value="1"/>
</dbReference>
<evidence type="ECO:0000256" key="7">
    <source>
        <dbReference type="PROSITE-ProRule" id="PRU00283"/>
    </source>
</evidence>
<name>A0A1B0AF91_GLOPL</name>
<dbReference type="STRING" id="7398.A0A1B0AF91"/>
<keyword evidence="2" id="KW-0493">Microtubule</keyword>
<dbReference type="InterPro" id="IPR001752">
    <property type="entry name" value="Kinesin_motor_dom"/>
</dbReference>
<feature type="binding site" evidence="7">
    <location>
        <begin position="5"/>
        <end position="12"/>
    </location>
    <ligand>
        <name>ATP</name>
        <dbReference type="ChEBI" id="CHEBI:30616"/>
    </ligand>
</feature>